<evidence type="ECO:0000256" key="1">
    <source>
        <dbReference type="SAM" id="MobiDB-lite"/>
    </source>
</evidence>
<dbReference type="Proteomes" id="UP000250275">
    <property type="component" value="Unassembled WGS sequence"/>
</dbReference>
<name>A0A310SKG7_9HYME</name>
<dbReference type="SUPFAM" id="SSF51569">
    <property type="entry name" value="Aldolase"/>
    <property type="match status" value="1"/>
</dbReference>
<dbReference type="InterPro" id="IPR013785">
    <property type="entry name" value="Aldolase_TIM"/>
</dbReference>
<dbReference type="Pfam" id="PF01116">
    <property type="entry name" value="F_bP_aldolase"/>
    <property type="match status" value="1"/>
</dbReference>
<sequence>MLRKNASVEAKTDTIGGQEHGVTGSREIASEKDSSNKPMVLHGGSRIPKDEAKKIINLGISTFNVNTVLQVVFAIAIEEYITEGKG</sequence>
<dbReference type="Gene3D" id="3.20.20.70">
    <property type="entry name" value="Aldolase class I"/>
    <property type="match status" value="1"/>
</dbReference>
<gene>
    <name evidence="2" type="ORF">WN48_06091</name>
</gene>
<dbReference type="OrthoDB" id="10257187at2759"/>
<dbReference type="GO" id="GO:0005975">
    <property type="term" value="P:carbohydrate metabolic process"/>
    <property type="evidence" value="ECO:0007669"/>
    <property type="project" value="InterPro"/>
</dbReference>
<proteinExistence type="predicted"/>
<dbReference type="EMBL" id="KQ763712">
    <property type="protein sequence ID" value="OAD54716.1"/>
    <property type="molecule type" value="Genomic_DNA"/>
</dbReference>
<feature type="region of interest" description="Disordered" evidence="1">
    <location>
        <begin position="1"/>
        <end position="45"/>
    </location>
</feature>
<dbReference type="AlphaFoldDB" id="A0A310SKG7"/>
<accession>A0A310SKG7</accession>
<protein>
    <submittedName>
        <fullName evidence="2">Fructose-bisphosphate aldolase</fullName>
    </submittedName>
</protein>
<organism evidence="2 3">
    <name type="scientific">Eufriesea mexicana</name>
    <dbReference type="NCBI Taxonomy" id="516756"/>
    <lineage>
        <taxon>Eukaryota</taxon>
        <taxon>Metazoa</taxon>
        <taxon>Ecdysozoa</taxon>
        <taxon>Arthropoda</taxon>
        <taxon>Hexapoda</taxon>
        <taxon>Insecta</taxon>
        <taxon>Pterygota</taxon>
        <taxon>Neoptera</taxon>
        <taxon>Endopterygota</taxon>
        <taxon>Hymenoptera</taxon>
        <taxon>Apocrita</taxon>
        <taxon>Aculeata</taxon>
        <taxon>Apoidea</taxon>
        <taxon>Anthophila</taxon>
        <taxon>Apidae</taxon>
        <taxon>Eufriesea</taxon>
    </lineage>
</organism>
<evidence type="ECO:0000313" key="3">
    <source>
        <dbReference type="Proteomes" id="UP000250275"/>
    </source>
</evidence>
<reference evidence="2 3" key="1">
    <citation type="submission" date="2015-07" db="EMBL/GenBank/DDBJ databases">
        <title>The genome of Eufriesea mexicana.</title>
        <authorList>
            <person name="Pan H."/>
            <person name="Kapheim K."/>
        </authorList>
    </citation>
    <scope>NUCLEOTIDE SEQUENCE [LARGE SCALE GENOMIC DNA]</scope>
    <source>
        <strain evidence="2">0111107269</strain>
        <tissue evidence="2">Whole body</tissue>
    </source>
</reference>
<dbReference type="GO" id="GO:0008270">
    <property type="term" value="F:zinc ion binding"/>
    <property type="evidence" value="ECO:0007669"/>
    <property type="project" value="InterPro"/>
</dbReference>
<dbReference type="InterPro" id="IPR000771">
    <property type="entry name" value="FBA_II"/>
</dbReference>
<evidence type="ECO:0000313" key="2">
    <source>
        <dbReference type="EMBL" id="OAD54716.1"/>
    </source>
</evidence>
<dbReference type="GO" id="GO:0016832">
    <property type="term" value="F:aldehyde-lyase activity"/>
    <property type="evidence" value="ECO:0007669"/>
    <property type="project" value="InterPro"/>
</dbReference>
<keyword evidence="3" id="KW-1185">Reference proteome</keyword>